<accession>A0A9R1W708</accession>
<dbReference type="InterPro" id="IPR004343">
    <property type="entry name" value="Plus-3_dom"/>
</dbReference>
<protein>
    <recommendedName>
        <fullName evidence="2">Plus3 domain-containing protein</fullName>
    </recommendedName>
</protein>
<feature type="compositionally biased region" description="Basic and acidic residues" evidence="1">
    <location>
        <begin position="122"/>
        <end position="138"/>
    </location>
</feature>
<evidence type="ECO:0000259" key="2">
    <source>
        <dbReference type="SMART" id="SM00719"/>
    </source>
</evidence>
<dbReference type="Pfam" id="PF03126">
    <property type="entry name" value="Plus-3"/>
    <property type="match status" value="1"/>
</dbReference>
<evidence type="ECO:0000256" key="1">
    <source>
        <dbReference type="SAM" id="MobiDB-lite"/>
    </source>
</evidence>
<dbReference type="InterPro" id="IPR036128">
    <property type="entry name" value="Plus3-like_sf"/>
</dbReference>
<organism evidence="3 4">
    <name type="scientific">Lactuca sativa</name>
    <name type="common">Garden lettuce</name>
    <dbReference type="NCBI Taxonomy" id="4236"/>
    <lineage>
        <taxon>Eukaryota</taxon>
        <taxon>Viridiplantae</taxon>
        <taxon>Streptophyta</taxon>
        <taxon>Embryophyta</taxon>
        <taxon>Tracheophyta</taxon>
        <taxon>Spermatophyta</taxon>
        <taxon>Magnoliopsida</taxon>
        <taxon>eudicotyledons</taxon>
        <taxon>Gunneridae</taxon>
        <taxon>Pentapetalae</taxon>
        <taxon>asterids</taxon>
        <taxon>campanulids</taxon>
        <taxon>Asterales</taxon>
        <taxon>Asteraceae</taxon>
        <taxon>Cichorioideae</taxon>
        <taxon>Cichorieae</taxon>
        <taxon>Lactucinae</taxon>
        <taxon>Lactuca</taxon>
    </lineage>
</organism>
<keyword evidence="4" id="KW-1185">Reference proteome</keyword>
<feature type="region of interest" description="Disordered" evidence="1">
    <location>
        <begin position="103"/>
        <end position="140"/>
    </location>
</feature>
<gene>
    <name evidence="3" type="ORF">LSAT_V11C300150850</name>
</gene>
<sequence length="446" mass="50183">MLKINLNSLSISGFLIGFNIWLMTYKNDTKANLGLSVDITNQWQNSNMAAGAGANANSREDMMPFVGSDTLAELVWSPRTGLTIKIVEKKPCFMWDVGPSDISGSQHQSASEQLSNQVSEEEMARHVDGSDSDNKSPLKIEPLTQCEPQEHVEKGNVTIEKDGCINDPFLENTQDEKHKVDSHGSIESCKSGNLLTKRKRRVSFEQQLVLGTSGIKKQRHVGNDVSFMNWISNMLKGLKSQENQSVCDKTQSLESRKMGFQSVFRSLPLQDVKAHEPITQVDKCNHESLDFLNIKKKEVKGVVKHISLYERVTKEAPKDIFDTIRRLRLSRTDILKWMNSGFSFSHLDGYFLRLRVAKWAEGAGGSRYYVACITGLQGENPWRGLKQPIPVKVGGVECLVESQYVSNCDFLEDELVTWWQKASTNKGTPFVKDLYSKLAERKTLGL</sequence>
<evidence type="ECO:0000313" key="3">
    <source>
        <dbReference type="EMBL" id="KAJ0217058.1"/>
    </source>
</evidence>
<evidence type="ECO:0000313" key="4">
    <source>
        <dbReference type="Proteomes" id="UP000235145"/>
    </source>
</evidence>
<dbReference type="SUPFAM" id="SSF159042">
    <property type="entry name" value="Plus3-like"/>
    <property type="match status" value="1"/>
</dbReference>
<dbReference type="AlphaFoldDB" id="A0A9R1W708"/>
<proteinExistence type="predicted"/>
<dbReference type="PANTHER" id="PTHR38940:SF5">
    <property type="match status" value="1"/>
</dbReference>
<dbReference type="GO" id="GO:0003677">
    <property type="term" value="F:DNA binding"/>
    <property type="evidence" value="ECO:0007669"/>
    <property type="project" value="InterPro"/>
</dbReference>
<comment type="caution">
    <text evidence="3">The sequence shown here is derived from an EMBL/GenBank/DDBJ whole genome shotgun (WGS) entry which is preliminary data.</text>
</comment>
<dbReference type="PANTHER" id="PTHR38940">
    <property type="entry name" value="PLUS3 DOMAIN-CONTAINING PROTEIN"/>
    <property type="match status" value="1"/>
</dbReference>
<dbReference type="Proteomes" id="UP000235145">
    <property type="component" value="Unassembled WGS sequence"/>
</dbReference>
<dbReference type="SMART" id="SM00719">
    <property type="entry name" value="Plus3"/>
    <property type="match status" value="1"/>
</dbReference>
<reference evidence="3 4" key="1">
    <citation type="journal article" date="2017" name="Nat. Commun.">
        <title>Genome assembly with in vitro proximity ligation data and whole-genome triplication in lettuce.</title>
        <authorList>
            <person name="Reyes-Chin-Wo S."/>
            <person name="Wang Z."/>
            <person name="Yang X."/>
            <person name="Kozik A."/>
            <person name="Arikit S."/>
            <person name="Song C."/>
            <person name="Xia L."/>
            <person name="Froenicke L."/>
            <person name="Lavelle D.O."/>
            <person name="Truco M.J."/>
            <person name="Xia R."/>
            <person name="Zhu S."/>
            <person name="Xu C."/>
            <person name="Xu H."/>
            <person name="Xu X."/>
            <person name="Cox K."/>
            <person name="Korf I."/>
            <person name="Meyers B.C."/>
            <person name="Michelmore R.W."/>
        </authorList>
    </citation>
    <scope>NUCLEOTIDE SEQUENCE [LARGE SCALE GENOMIC DNA]</scope>
    <source>
        <strain evidence="4">cv. Salinas</strain>
        <tissue evidence="3">Seedlings</tissue>
    </source>
</reference>
<feature type="domain" description="Plus3" evidence="2">
    <location>
        <begin position="318"/>
        <end position="424"/>
    </location>
</feature>
<dbReference type="EMBL" id="NBSK02000003">
    <property type="protein sequence ID" value="KAJ0217058.1"/>
    <property type="molecule type" value="Genomic_DNA"/>
</dbReference>
<name>A0A9R1W708_LACSA</name>
<feature type="compositionally biased region" description="Polar residues" evidence="1">
    <location>
        <begin position="103"/>
        <end position="118"/>
    </location>
</feature>
<dbReference type="Gene3D" id="3.90.70.200">
    <property type="entry name" value="Plus-3 domain"/>
    <property type="match status" value="1"/>
</dbReference>